<dbReference type="SUPFAM" id="SSF110296">
    <property type="entry name" value="Oligoxyloglucan reducing end-specific cellobiohydrolase"/>
    <property type="match status" value="1"/>
</dbReference>
<sequence>MIMNRVYVVIILLPLLATCGQPEEDDDNYIVTTEEFSPENLPEIGRIFTFESDSVGYAATAILTERDRLYYRENYVLSKTEDRGRTWTPVWKGKGECTTVSIYGDYLYYVTHISEDSNATYSEIWRTGRDRIKPELMSRFDYGIYGFHVFNDSTYTYGYHKDDNTPLGKDTLKISNDFGKTWRNIEMPADFSGISGLAYSKDVIYASVSDDKGIFLYRKDIVTGEEKLFPSKFMYSMQASDNLFTTYPDMAFWEYDDRTMEIISSFRWNRGYGPYHPANLFKKGDLVICVASQYPGEVGKKQCIFGSIDGGYHWKPFLMGDDIRTNILYEQGKIAEIPDKDGVSIIFGRGGSNLHILTLKKKQE</sequence>
<name>A0A9D9EPT5_9BACT</name>
<organism evidence="1 2">
    <name type="scientific">Candidatus Cryptobacteroides merdigallinarum</name>
    <dbReference type="NCBI Taxonomy" id="2840770"/>
    <lineage>
        <taxon>Bacteria</taxon>
        <taxon>Pseudomonadati</taxon>
        <taxon>Bacteroidota</taxon>
        <taxon>Bacteroidia</taxon>
        <taxon>Bacteroidales</taxon>
        <taxon>Candidatus Cryptobacteroides</taxon>
    </lineage>
</organism>
<evidence type="ECO:0000313" key="2">
    <source>
        <dbReference type="Proteomes" id="UP000810252"/>
    </source>
</evidence>
<reference evidence="1" key="2">
    <citation type="journal article" date="2021" name="PeerJ">
        <title>Extensive microbial diversity within the chicken gut microbiome revealed by metagenomics and culture.</title>
        <authorList>
            <person name="Gilroy R."/>
            <person name="Ravi A."/>
            <person name="Getino M."/>
            <person name="Pursley I."/>
            <person name="Horton D.L."/>
            <person name="Alikhan N.F."/>
            <person name="Baker D."/>
            <person name="Gharbi K."/>
            <person name="Hall N."/>
            <person name="Watson M."/>
            <person name="Adriaenssens E.M."/>
            <person name="Foster-Nyarko E."/>
            <person name="Jarju S."/>
            <person name="Secka A."/>
            <person name="Antonio M."/>
            <person name="Oren A."/>
            <person name="Chaudhuri R.R."/>
            <person name="La Ragione R."/>
            <person name="Hildebrand F."/>
            <person name="Pallen M.J."/>
        </authorList>
    </citation>
    <scope>NUCLEOTIDE SEQUENCE</scope>
    <source>
        <strain evidence="1">20514</strain>
    </source>
</reference>
<comment type="caution">
    <text evidence="1">The sequence shown here is derived from an EMBL/GenBank/DDBJ whole genome shotgun (WGS) entry which is preliminary data.</text>
</comment>
<reference evidence="1" key="1">
    <citation type="submission" date="2020-10" db="EMBL/GenBank/DDBJ databases">
        <authorList>
            <person name="Gilroy R."/>
        </authorList>
    </citation>
    <scope>NUCLEOTIDE SEQUENCE</scope>
    <source>
        <strain evidence="1">20514</strain>
    </source>
</reference>
<gene>
    <name evidence="1" type="ORF">IAC29_07180</name>
</gene>
<dbReference type="EMBL" id="JADIMQ010000101">
    <property type="protein sequence ID" value="MBO8449034.1"/>
    <property type="molecule type" value="Genomic_DNA"/>
</dbReference>
<dbReference type="AlphaFoldDB" id="A0A9D9EPT5"/>
<proteinExistence type="predicted"/>
<accession>A0A9D9EPT5</accession>
<evidence type="ECO:0000313" key="1">
    <source>
        <dbReference type="EMBL" id="MBO8449034.1"/>
    </source>
</evidence>
<dbReference type="Proteomes" id="UP000810252">
    <property type="component" value="Unassembled WGS sequence"/>
</dbReference>
<protein>
    <submittedName>
        <fullName evidence="1">Uncharacterized protein</fullName>
    </submittedName>
</protein>